<comment type="caution">
    <text evidence="8">Lacks conserved residue(s) required for the propagation of feature annotation.</text>
</comment>
<dbReference type="SMART" id="SM00270">
    <property type="entry name" value="ChtBD1"/>
    <property type="match status" value="3"/>
</dbReference>
<dbReference type="InterPro" id="IPR036861">
    <property type="entry name" value="Endochitinase-like_sf"/>
</dbReference>
<accession>A0AAN6W0X7</accession>
<dbReference type="PANTHER" id="PTHR46471">
    <property type="entry name" value="CHITIN DEACETYLASE"/>
    <property type="match status" value="1"/>
</dbReference>
<reference evidence="10" key="2">
    <citation type="submission" date="2023-05" db="EMBL/GenBank/DDBJ databases">
        <authorList>
            <consortium name="Lawrence Berkeley National Laboratory"/>
            <person name="Steindorff A."/>
            <person name="Hensen N."/>
            <person name="Bonometti L."/>
            <person name="Westerberg I."/>
            <person name="Brannstrom I.O."/>
            <person name="Guillou S."/>
            <person name="Cros-Aarteil S."/>
            <person name="Calhoun S."/>
            <person name="Haridas S."/>
            <person name="Kuo A."/>
            <person name="Mondo S."/>
            <person name="Pangilinan J."/>
            <person name="Riley R."/>
            <person name="Labutti K."/>
            <person name="Andreopoulos B."/>
            <person name="Lipzen A."/>
            <person name="Chen C."/>
            <person name="Yanf M."/>
            <person name="Daum C."/>
            <person name="Ng V."/>
            <person name="Clum A."/>
            <person name="Ohm R."/>
            <person name="Martin F."/>
            <person name="Silar P."/>
            <person name="Natvig D."/>
            <person name="Lalanne C."/>
            <person name="Gautier V."/>
            <person name="Ament-Velasquez S.L."/>
            <person name="Kruys A."/>
            <person name="Hutchinson M.I."/>
            <person name="Powell A.J."/>
            <person name="Barry K."/>
            <person name="Miller A.N."/>
            <person name="Grigoriev I.V."/>
            <person name="Debuchy R."/>
            <person name="Gladieux P."/>
            <person name="Thoren M.H."/>
            <person name="Johannesson H."/>
        </authorList>
    </citation>
    <scope>NUCLEOTIDE SEQUENCE</scope>
    <source>
        <strain evidence="10">CBS 892.96</strain>
    </source>
</reference>
<evidence type="ECO:0000256" key="5">
    <source>
        <dbReference type="ARBA" id="ARBA00022801"/>
    </source>
</evidence>
<dbReference type="GO" id="GO:0046872">
    <property type="term" value="F:metal ion binding"/>
    <property type="evidence" value="ECO:0007669"/>
    <property type="project" value="UniProtKB-KW"/>
</dbReference>
<proteinExistence type="predicted"/>
<dbReference type="PROSITE" id="PS50941">
    <property type="entry name" value="CHIT_BIND_I_2"/>
    <property type="match status" value="2"/>
</dbReference>
<keyword evidence="8" id="KW-1015">Disulfide bond</keyword>
<dbReference type="InterPro" id="IPR001002">
    <property type="entry name" value="Chitin-bd_1"/>
</dbReference>
<dbReference type="AlphaFoldDB" id="A0AAN6W0X7"/>
<gene>
    <name evidence="10" type="ORF">QBC36DRAFT_313898</name>
</gene>
<sequence length="323" mass="32761">MSCVTGKRAGWSRRLPAGAGEFVAHYGPRLQEKTALNKFITKRASWTTLLGPLTANLDSVLSQSLGDLPAWRIGLLTEDGSCGPNSLDNSACTPTWGACCGADGRCGFRDACRDGCQQSYSNCNIPWTGVPSPDCPCGCPNLYTALTPALVPAAPPLTGCQSLAGICTEFKVSTDGSCGCTNGDKTCAGSGFGNCGGTTDHCGVGCQAGFGTCSSRSGSISMDGKCGSHGKTCVSSVYGNCCSATGNCGGTADHCGQGCQKSFSNACPTSNIPSADGSCGPSKGGWTSNGDDLNNQCCSASDYCGTTTAHCSKGCQRGYGRCN</sequence>
<evidence type="ECO:0000256" key="8">
    <source>
        <dbReference type="PROSITE-ProRule" id="PRU00261"/>
    </source>
</evidence>
<evidence type="ECO:0000256" key="6">
    <source>
        <dbReference type="ARBA" id="ARBA00023277"/>
    </source>
</evidence>
<keyword evidence="5" id="KW-0378">Hydrolase</keyword>
<feature type="disulfide bond" evidence="8">
    <location>
        <begin position="297"/>
        <end position="311"/>
    </location>
</feature>
<feature type="domain" description="Chitin-binding type-1" evidence="9">
    <location>
        <begin position="276"/>
        <end position="323"/>
    </location>
</feature>
<evidence type="ECO:0000256" key="2">
    <source>
        <dbReference type="ARBA" id="ARBA00022669"/>
    </source>
</evidence>
<keyword evidence="11" id="KW-1185">Reference proteome</keyword>
<feature type="disulfide bond" evidence="8">
    <location>
        <begin position="241"/>
        <end position="255"/>
    </location>
</feature>
<keyword evidence="4" id="KW-0732">Signal</keyword>
<evidence type="ECO:0000256" key="7">
    <source>
        <dbReference type="ARBA" id="ARBA00023285"/>
    </source>
</evidence>
<keyword evidence="3" id="KW-0479">Metal-binding</keyword>
<evidence type="ECO:0000313" key="10">
    <source>
        <dbReference type="EMBL" id="KAK4173419.1"/>
    </source>
</evidence>
<keyword evidence="2 8" id="KW-0147">Chitin-binding</keyword>
<keyword evidence="6" id="KW-0119">Carbohydrate metabolism</keyword>
<dbReference type="GO" id="GO:0016787">
    <property type="term" value="F:hydrolase activity"/>
    <property type="evidence" value="ECO:0007669"/>
    <property type="project" value="UniProtKB-KW"/>
</dbReference>
<keyword evidence="7" id="KW-0170">Cobalt</keyword>
<feature type="domain" description="Chitin-binding type-1" evidence="9">
    <location>
        <begin position="223"/>
        <end position="269"/>
    </location>
</feature>
<evidence type="ECO:0000313" key="11">
    <source>
        <dbReference type="Proteomes" id="UP001302321"/>
    </source>
</evidence>
<dbReference type="GO" id="GO:0008061">
    <property type="term" value="F:chitin binding"/>
    <property type="evidence" value="ECO:0007669"/>
    <property type="project" value="UniProtKB-UniRule"/>
</dbReference>
<comment type="cofactor">
    <cofactor evidence="1">
        <name>Co(2+)</name>
        <dbReference type="ChEBI" id="CHEBI:48828"/>
    </cofactor>
</comment>
<comment type="caution">
    <text evidence="10">The sequence shown here is derived from an EMBL/GenBank/DDBJ whole genome shotgun (WGS) entry which is preliminary data.</text>
</comment>
<dbReference type="PANTHER" id="PTHR46471:SF2">
    <property type="entry name" value="CHITIN DEACETYLASE-RELATED"/>
    <property type="match status" value="1"/>
</dbReference>
<evidence type="ECO:0000259" key="9">
    <source>
        <dbReference type="PROSITE" id="PS50941"/>
    </source>
</evidence>
<dbReference type="Proteomes" id="UP001302321">
    <property type="component" value="Unassembled WGS sequence"/>
</dbReference>
<reference evidence="10" key="1">
    <citation type="journal article" date="2023" name="Mol. Phylogenet. Evol.">
        <title>Genome-scale phylogeny and comparative genomics of the fungal order Sordariales.</title>
        <authorList>
            <person name="Hensen N."/>
            <person name="Bonometti L."/>
            <person name="Westerberg I."/>
            <person name="Brannstrom I.O."/>
            <person name="Guillou S."/>
            <person name="Cros-Aarteil S."/>
            <person name="Calhoun S."/>
            <person name="Haridas S."/>
            <person name="Kuo A."/>
            <person name="Mondo S."/>
            <person name="Pangilinan J."/>
            <person name="Riley R."/>
            <person name="LaButti K."/>
            <person name="Andreopoulos B."/>
            <person name="Lipzen A."/>
            <person name="Chen C."/>
            <person name="Yan M."/>
            <person name="Daum C."/>
            <person name="Ng V."/>
            <person name="Clum A."/>
            <person name="Steindorff A."/>
            <person name="Ohm R.A."/>
            <person name="Martin F."/>
            <person name="Silar P."/>
            <person name="Natvig D.O."/>
            <person name="Lalanne C."/>
            <person name="Gautier V."/>
            <person name="Ament-Velasquez S.L."/>
            <person name="Kruys A."/>
            <person name="Hutchinson M.I."/>
            <person name="Powell A.J."/>
            <person name="Barry K."/>
            <person name="Miller A.N."/>
            <person name="Grigoriev I.V."/>
            <person name="Debuchy R."/>
            <person name="Gladieux P."/>
            <person name="Hiltunen Thoren M."/>
            <person name="Johannesson H."/>
        </authorList>
    </citation>
    <scope>NUCLEOTIDE SEQUENCE</scope>
    <source>
        <strain evidence="10">CBS 892.96</strain>
    </source>
</reference>
<name>A0AAN6W0X7_9PEZI</name>
<dbReference type="EMBL" id="MU866345">
    <property type="protein sequence ID" value="KAK4173419.1"/>
    <property type="molecule type" value="Genomic_DNA"/>
</dbReference>
<organism evidence="10 11">
    <name type="scientific">Triangularia setosa</name>
    <dbReference type="NCBI Taxonomy" id="2587417"/>
    <lineage>
        <taxon>Eukaryota</taxon>
        <taxon>Fungi</taxon>
        <taxon>Dikarya</taxon>
        <taxon>Ascomycota</taxon>
        <taxon>Pezizomycotina</taxon>
        <taxon>Sordariomycetes</taxon>
        <taxon>Sordariomycetidae</taxon>
        <taxon>Sordariales</taxon>
        <taxon>Podosporaceae</taxon>
        <taxon>Triangularia</taxon>
    </lineage>
</organism>
<dbReference type="SUPFAM" id="SSF57016">
    <property type="entry name" value="Plant lectins/antimicrobial peptides"/>
    <property type="match status" value="2"/>
</dbReference>
<dbReference type="Gene3D" id="3.30.60.10">
    <property type="entry name" value="Endochitinase-like"/>
    <property type="match status" value="2"/>
</dbReference>
<evidence type="ECO:0000256" key="1">
    <source>
        <dbReference type="ARBA" id="ARBA00001941"/>
    </source>
</evidence>
<protein>
    <recommendedName>
        <fullName evidence="9">Chitin-binding type-1 domain-containing protein</fullName>
    </recommendedName>
</protein>
<evidence type="ECO:0000256" key="4">
    <source>
        <dbReference type="ARBA" id="ARBA00022729"/>
    </source>
</evidence>
<evidence type="ECO:0000256" key="3">
    <source>
        <dbReference type="ARBA" id="ARBA00022723"/>
    </source>
</evidence>